<dbReference type="Pfam" id="PF03349">
    <property type="entry name" value="Toluene_X"/>
    <property type="match status" value="1"/>
</dbReference>
<dbReference type="Gene3D" id="2.40.160.60">
    <property type="entry name" value="Outer membrane protein transport protein (OMPP1/FadL/TodX)"/>
    <property type="match status" value="1"/>
</dbReference>
<keyword evidence="10" id="KW-1185">Reference proteome</keyword>
<evidence type="ECO:0000256" key="2">
    <source>
        <dbReference type="ARBA" id="ARBA00008163"/>
    </source>
</evidence>
<keyword evidence="6" id="KW-0472">Membrane</keyword>
<dbReference type="PANTHER" id="PTHR35093">
    <property type="entry name" value="OUTER MEMBRANE PROTEIN NMB0088-RELATED"/>
    <property type="match status" value="1"/>
</dbReference>
<evidence type="ECO:0000256" key="6">
    <source>
        <dbReference type="ARBA" id="ARBA00023136"/>
    </source>
</evidence>
<dbReference type="EMBL" id="RCHC01000002">
    <property type="protein sequence ID" value="RLL23964.1"/>
    <property type="molecule type" value="Genomic_DNA"/>
</dbReference>
<sequence length="462" mass="49380">MNLKKLTSAIILASLPASSVFAAALDRSGQSIQAFLQPGNYFEAGISVLDADVSGKMREGWVPPNATIQGKGLDGSNLSDMADSYQFYNAALKVQMTDNLSFGLIYDQPFGAKATYSTQDKSFAETGTGQAALKDAGAFYKGGEGTNVDVQTQNLSFIFGFQPTENWNIYAGPVYQTVKGNVSLRGAAYGPFGGVLCPVMCSGMATGPNKTPFNGYDAKIGEDSSVGWLGGVAFQIPEIALKASLTYRSKVNHKVTANETLGYVTNTIIAGQLPVLNQANINKINNEEGETKISTPQSVNLDFQTGIMANTVAFAQVRWVNWSDFAIRPYKFGQLASGLTQALAGSPKGFDLVAYDKDQISANVGVGRKFNDQWAGTVMVGWDSGAGNPVSTLGPTEGYWSVGLGGQFSPTPQSFIQAGVKYFWLGDAKSQVASDFGYDDRYAANFEDNNAIGYSLKIGYRF</sequence>
<dbReference type="RefSeq" id="WP_120373860.1">
    <property type="nucleotide sequence ID" value="NZ_RCHC01000002.1"/>
</dbReference>
<evidence type="ECO:0000313" key="9">
    <source>
        <dbReference type="EMBL" id="RLL23964.1"/>
    </source>
</evidence>
<dbReference type="InterPro" id="IPR005017">
    <property type="entry name" value="OMPP1/FadL/TodX"/>
</dbReference>
<feature type="chain" id="PRO_5046838686" evidence="8">
    <location>
        <begin position="23"/>
        <end position="462"/>
    </location>
</feature>
<protein>
    <submittedName>
        <fullName evidence="9">Transporter</fullName>
    </submittedName>
</protein>
<dbReference type="PANTHER" id="PTHR35093:SF8">
    <property type="entry name" value="OUTER MEMBRANE PROTEIN NMB0088-RELATED"/>
    <property type="match status" value="1"/>
</dbReference>
<keyword evidence="7" id="KW-0998">Cell outer membrane</keyword>
<evidence type="ECO:0000256" key="8">
    <source>
        <dbReference type="SAM" id="SignalP"/>
    </source>
</evidence>
<evidence type="ECO:0000256" key="1">
    <source>
        <dbReference type="ARBA" id="ARBA00004571"/>
    </source>
</evidence>
<keyword evidence="3" id="KW-1134">Transmembrane beta strand</keyword>
<evidence type="ECO:0000256" key="7">
    <source>
        <dbReference type="ARBA" id="ARBA00023237"/>
    </source>
</evidence>
<organism evidence="9 10">
    <name type="scientific">Acinetobacter chengduensis</name>
    <dbReference type="NCBI Taxonomy" id="2420890"/>
    <lineage>
        <taxon>Bacteria</taxon>
        <taxon>Pseudomonadati</taxon>
        <taxon>Pseudomonadota</taxon>
        <taxon>Gammaproteobacteria</taxon>
        <taxon>Moraxellales</taxon>
        <taxon>Moraxellaceae</taxon>
        <taxon>Acinetobacter</taxon>
    </lineage>
</organism>
<dbReference type="SUPFAM" id="SSF56935">
    <property type="entry name" value="Porins"/>
    <property type="match status" value="1"/>
</dbReference>
<keyword evidence="5 8" id="KW-0732">Signal</keyword>
<accession>A0ABX9TZ68</accession>
<gene>
    <name evidence="9" type="ORF">D9K81_02200</name>
</gene>
<keyword evidence="4" id="KW-0812">Transmembrane</keyword>
<evidence type="ECO:0000313" key="10">
    <source>
        <dbReference type="Proteomes" id="UP000280271"/>
    </source>
</evidence>
<evidence type="ECO:0000256" key="4">
    <source>
        <dbReference type="ARBA" id="ARBA00022692"/>
    </source>
</evidence>
<feature type="signal peptide" evidence="8">
    <location>
        <begin position="1"/>
        <end position="22"/>
    </location>
</feature>
<comment type="similarity">
    <text evidence="2">Belongs to the OmpP1/FadL family.</text>
</comment>
<comment type="subcellular location">
    <subcellularLocation>
        <location evidence="1">Cell outer membrane</location>
        <topology evidence="1">Multi-pass membrane protein</topology>
    </subcellularLocation>
</comment>
<proteinExistence type="inferred from homology"/>
<name>A0ABX9TZ68_9GAMM</name>
<comment type="caution">
    <text evidence="9">The sequence shown here is derived from an EMBL/GenBank/DDBJ whole genome shotgun (WGS) entry which is preliminary data.</text>
</comment>
<reference evidence="9 10" key="1">
    <citation type="submission" date="2018-09" db="EMBL/GenBank/DDBJ databases">
        <title>The draft genome of Acinetobacter sp. strains.</title>
        <authorList>
            <person name="Qin J."/>
            <person name="Feng Y."/>
            <person name="Zong Z."/>
        </authorList>
    </citation>
    <scope>NUCLEOTIDE SEQUENCE [LARGE SCALE GENOMIC DNA]</scope>
    <source>
        <strain evidence="9 10">WCHAc060005</strain>
    </source>
</reference>
<evidence type="ECO:0000256" key="5">
    <source>
        <dbReference type="ARBA" id="ARBA00022729"/>
    </source>
</evidence>
<evidence type="ECO:0000256" key="3">
    <source>
        <dbReference type="ARBA" id="ARBA00022452"/>
    </source>
</evidence>
<dbReference type="Proteomes" id="UP000280271">
    <property type="component" value="Unassembled WGS sequence"/>
</dbReference>